<dbReference type="Gene3D" id="1.20.120.330">
    <property type="entry name" value="Nucleotidyltransferases domain 2"/>
    <property type="match status" value="1"/>
</dbReference>
<dbReference type="Proteomes" id="UP000323886">
    <property type="component" value="Unassembled WGS sequence"/>
</dbReference>
<accession>A0A5M6I215</accession>
<dbReference type="RefSeq" id="WP_150097147.1">
    <property type="nucleotide sequence ID" value="NZ_VWPL01000011.1"/>
</dbReference>
<reference evidence="1 2" key="1">
    <citation type="submission" date="2019-09" db="EMBL/GenBank/DDBJ databases">
        <title>Draft Whole-Genome sequence of Blastochloris sulfoviridis DSM 729.</title>
        <authorList>
            <person name="Meyer T.E."/>
            <person name="Kyndt J.A."/>
        </authorList>
    </citation>
    <scope>NUCLEOTIDE SEQUENCE [LARGE SCALE GENOMIC DNA]</scope>
    <source>
        <strain evidence="1 2">DSM 729</strain>
    </source>
</reference>
<gene>
    <name evidence="1" type="ORF">F1193_07925</name>
</gene>
<sequence>MSPDELLVLADHLARLEKGRPKKTSLRRAVSTAYYAVFHQMAYLCANELVGWNNPWSMVSPVYRALNHAMPRKLFAKDRNGSLLGVEIRDILGAFTKLQEARHTADYDPEPYGPRRGEALELIDQARRTVKALRSLPPDKKKLLAVHLIAKPR</sequence>
<comment type="caution">
    <text evidence="1">The sequence shown here is derived from an EMBL/GenBank/DDBJ whole genome shotgun (WGS) entry which is preliminary data.</text>
</comment>
<dbReference type="AlphaFoldDB" id="A0A5M6I215"/>
<name>A0A5M6I215_9HYPH</name>
<keyword evidence="2" id="KW-1185">Reference proteome</keyword>
<proteinExistence type="predicted"/>
<evidence type="ECO:0008006" key="3">
    <source>
        <dbReference type="Google" id="ProtNLM"/>
    </source>
</evidence>
<evidence type="ECO:0000313" key="1">
    <source>
        <dbReference type="EMBL" id="KAA5601848.1"/>
    </source>
</evidence>
<organism evidence="1 2">
    <name type="scientific">Blastochloris sulfoviridis</name>
    <dbReference type="NCBI Taxonomy" id="50712"/>
    <lineage>
        <taxon>Bacteria</taxon>
        <taxon>Pseudomonadati</taxon>
        <taxon>Pseudomonadota</taxon>
        <taxon>Alphaproteobacteria</taxon>
        <taxon>Hyphomicrobiales</taxon>
        <taxon>Blastochloridaceae</taxon>
        <taxon>Blastochloris</taxon>
    </lineage>
</organism>
<dbReference type="OrthoDB" id="7845978at2"/>
<protein>
    <recommendedName>
        <fullName evidence="3">HEPN domain-containing protein</fullName>
    </recommendedName>
</protein>
<dbReference type="EMBL" id="VWPL01000011">
    <property type="protein sequence ID" value="KAA5601848.1"/>
    <property type="molecule type" value="Genomic_DNA"/>
</dbReference>
<evidence type="ECO:0000313" key="2">
    <source>
        <dbReference type="Proteomes" id="UP000323886"/>
    </source>
</evidence>